<evidence type="ECO:0000256" key="3">
    <source>
        <dbReference type="ARBA" id="ARBA00023163"/>
    </source>
</evidence>
<dbReference type="PRINTS" id="PR00598">
    <property type="entry name" value="HTHMARR"/>
</dbReference>
<evidence type="ECO:0000259" key="4">
    <source>
        <dbReference type="PROSITE" id="PS50995"/>
    </source>
</evidence>
<comment type="caution">
    <text evidence="5">The sequence shown here is derived from an EMBL/GenBank/DDBJ whole genome shotgun (WGS) entry which is preliminary data.</text>
</comment>
<organism evidence="5 6">
    <name type="scientific">Streptococcus thermophilus M17PTZA496</name>
    <dbReference type="NCBI Taxonomy" id="1433289"/>
    <lineage>
        <taxon>Bacteria</taxon>
        <taxon>Bacillati</taxon>
        <taxon>Bacillota</taxon>
        <taxon>Bacilli</taxon>
        <taxon>Lactobacillales</taxon>
        <taxon>Streptococcaceae</taxon>
        <taxon>Streptococcus</taxon>
    </lineage>
</organism>
<dbReference type="PROSITE" id="PS01117">
    <property type="entry name" value="HTH_MARR_1"/>
    <property type="match status" value="1"/>
</dbReference>
<dbReference type="PANTHER" id="PTHR42756">
    <property type="entry name" value="TRANSCRIPTIONAL REGULATOR, MARR"/>
    <property type="match status" value="1"/>
</dbReference>
<keyword evidence="3" id="KW-0804">Transcription</keyword>
<dbReference type="PATRIC" id="fig|1433289.7.peg.479"/>
<dbReference type="RefSeq" id="WP_002945408.1">
    <property type="nucleotide sequence ID" value="NZ_CM002372.1"/>
</dbReference>
<dbReference type="CDD" id="cd00090">
    <property type="entry name" value="HTH_ARSR"/>
    <property type="match status" value="1"/>
</dbReference>
<dbReference type="SUPFAM" id="SSF46785">
    <property type="entry name" value="Winged helix' DNA-binding domain"/>
    <property type="match status" value="1"/>
</dbReference>
<dbReference type="PANTHER" id="PTHR42756:SF1">
    <property type="entry name" value="TRANSCRIPTIONAL REPRESSOR OF EMRAB OPERON"/>
    <property type="match status" value="1"/>
</dbReference>
<evidence type="ECO:0000313" key="6">
    <source>
        <dbReference type="Proteomes" id="UP000024559"/>
    </source>
</evidence>
<protein>
    <submittedName>
        <fullName evidence="5">MarR family transcriptional regulator</fullName>
    </submittedName>
</protein>
<evidence type="ECO:0000256" key="2">
    <source>
        <dbReference type="ARBA" id="ARBA00023125"/>
    </source>
</evidence>
<dbReference type="AlphaFoldDB" id="A0A0E2Q3K3"/>
<dbReference type="InterPro" id="IPR036388">
    <property type="entry name" value="WH-like_DNA-bd_sf"/>
</dbReference>
<dbReference type="SMART" id="SM00347">
    <property type="entry name" value="HTH_MARR"/>
    <property type="match status" value="1"/>
</dbReference>
<accession>A0A0E2Q3K3</accession>
<dbReference type="InterPro" id="IPR000835">
    <property type="entry name" value="HTH_MarR-typ"/>
</dbReference>
<dbReference type="GO" id="GO:0003677">
    <property type="term" value="F:DNA binding"/>
    <property type="evidence" value="ECO:0007669"/>
    <property type="project" value="UniProtKB-KW"/>
</dbReference>
<sequence>MHGKDPFSDFREFINTMESRVQELGKAYGVEHLAGPQGFAVRYLFENQDKEIFIKDIEKKLSISKSVASNLVKRMEKNGFVELVTSDKDKRYKYVHLTDLGKKKAQDVGHFREAIHGQLLDGISKEDAETAFRVFHQIRKNLEKNKE</sequence>
<evidence type="ECO:0000313" key="5">
    <source>
        <dbReference type="EMBL" id="ETW91333.1"/>
    </source>
</evidence>
<proteinExistence type="predicted"/>
<name>A0A0E2Q3K3_STRTR</name>
<dbReference type="HOGENOM" id="CLU_083287_29_0_9"/>
<keyword evidence="2" id="KW-0238">DNA-binding</keyword>
<gene>
    <name evidence="5" type="ORF">X841_02455</name>
</gene>
<dbReference type="Pfam" id="PF12802">
    <property type="entry name" value="MarR_2"/>
    <property type="match status" value="1"/>
</dbReference>
<dbReference type="InterPro" id="IPR023187">
    <property type="entry name" value="Tscrpt_reg_MarR-type_CS"/>
</dbReference>
<evidence type="ECO:0000256" key="1">
    <source>
        <dbReference type="ARBA" id="ARBA00023015"/>
    </source>
</evidence>
<dbReference type="PROSITE" id="PS50995">
    <property type="entry name" value="HTH_MARR_2"/>
    <property type="match status" value="1"/>
</dbReference>
<keyword evidence="1" id="KW-0805">Transcription regulation</keyword>
<dbReference type="SMR" id="A0A0E2Q3K3"/>
<dbReference type="EMBL" id="AZJT01000017">
    <property type="protein sequence ID" value="ETW91333.1"/>
    <property type="molecule type" value="Genomic_DNA"/>
</dbReference>
<dbReference type="Proteomes" id="UP000024559">
    <property type="component" value="Chromosome"/>
</dbReference>
<dbReference type="Gene3D" id="1.10.10.10">
    <property type="entry name" value="Winged helix-like DNA-binding domain superfamily/Winged helix DNA-binding domain"/>
    <property type="match status" value="1"/>
</dbReference>
<dbReference type="GeneID" id="66898347"/>
<dbReference type="InterPro" id="IPR011991">
    <property type="entry name" value="ArsR-like_HTH"/>
</dbReference>
<dbReference type="InterPro" id="IPR036390">
    <property type="entry name" value="WH_DNA-bd_sf"/>
</dbReference>
<reference evidence="6" key="1">
    <citation type="submission" date="2013-12" db="EMBL/GenBank/DDBJ databases">
        <title>Genome sequences of Streptococcus thermophilus strains MTH17CL396 and M17PTZA496 isolated from Fontina cheese in Valle d'Aosta region (Italy).</title>
        <authorList>
            <person name="Treu L."/>
            <person name="Giacomini A."/>
            <person name="Corich V."/>
            <person name="Vendramin V."/>
            <person name="Bovo B."/>
        </authorList>
    </citation>
    <scope>NUCLEOTIDE SEQUENCE [LARGE SCALE GENOMIC DNA]</scope>
    <source>
        <strain evidence="6">M17PTZA496</strain>
    </source>
</reference>
<feature type="domain" description="HTH marR-type" evidence="4">
    <location>
        <begin position="1"/>
        <end position="140"/>
    </location>
</feature>
<dbReference type="GO" id="GO:0003700">
    <property type="term" value="F:DNA-binding transcription factor activity"/>
    <property type="evidence" value="ECO:0007669"/>
    <property type="project" value="InterPro"/>
</dbReference>